<dbReference type="InterPro" id="IPR041084">
    <property type="entry name" value="Ncstrn_small"/>
</dbReference>
<evidence type="ECO:0000259" key="10">
    <source>
        <dbReference type="Pfam" id="PF18266"/>
    </source>
</evidence>
<dbReference type="AlphaFoldDB" id="A0AAV1JIT3"/>
<comment type="similarity">
    <text evidence="2">Belongs to the nicastrin family.</text>
</comment>
<feature type="domain" description="Nicastrin small lobe" evidence="10">
    <location>
        <begin position="37"/>
        <end position="207"/>
    </location>
</feature>
<evidence type="ECO:0000256" key="3">
    <source>
        <dbReference type="ARBA" id="ARBA00015303"/>
    </source>
</evidence>
<keyword evidence="8" id="KW-0472">Membrane</keyword>
<gene>
    <name evidence="11" type="ORF">LNINA_LOCUS7946</name>
</gene>
<dbReference type="GO" id="GO:0016485">
    <property type="term" value="P:protein processing"/>
    <property type="evidence" value="ECO:0007669"/>
    <property type="project" value="InterPro"/>
</dbReference>
<evidence type="ECO:0000256" key="2">
    <source>
        <dbReference type="ARBA" id="ARBA00007717"/>
    </source>
</evidence>
<evidence type="ECO:0000256" key="7">
    <source>
        <dbReference type="ARBA" id="ARBA00022989"/>
    </source>
</evidence>
<keyword evidence="5" id="KW-0732">Signal</keyword>
<evidence type="ECO:0000256" key="6">
    <source>
        <dbReference type="ARBA" id="ARBA00022976"/>
    </source>
</evidence>
<dbReference type="PANTHER" id="PTHR21092:SF0">
    <property type="entry name" value="NICASTRIN"/>
    <property type="match status" value="1"/>
</dbReference>
<comment type="subcellular location">
    <subcellularLocation>
        <location evidence="1">Membrane</location>
        <topology evidence="1">Single-pass type I membrane protein</topology>
    </subcellularLocation>
</comment>
<evidence type="ECO:0000256" key="4">
    <source>
        <dbReference type="ARBA" id="ARBA00022692"/>
    </source>
</evidence>
<comment type="caution">
    <text evidence="11">The sequence shown here is derived from an EMBL/GenBank/DDBJ whole genome shotgun (WGS) entry which is preliminary data.</text>
</comment>
<dbReference type="Proteomes" id="UP001497472">
    <property type="component" value="Unassembled WGS sequence"/>
</dbReference>
<dbReference type="SUPFAM" id="SSF53187">
    <property type="entry name" value="Zn-dependent exopeptidases"/>
    <property type="match status" value="1"/>
</dbReference>
<proteinExistence type="inferred from homology"/>
<evidence type="ECO:0000256" key="1">
    <source>
        <dbReference type="ARBA" id="ARBA00004479"/>
    </source>
</evidence>
<accession>A0AAV1JIT3</accession>
<dbReference type="InterPro" id="IPR008710">
    <property type="entry name" value="Nicastrin"/>
</dbReference>
<keyword evidence="7" id="KW-1133">Transmembrane helix</keyword>
<keyword evidence="4" id="KW-0812">Transmembrane</keyword>
<keyword evidence="6" id="KW-0914">Notch signaling pathway</keyword>
<dbReference type="GO" id="GO:0007219">
    <property type="term" value="P:Notch signaling pathway"/>
    <property type="evidence" value="ECO:0007669"/>
    <property type="project" value="UniProtKB-KW"/>
</dbReference>
<dbReference type="EMBL" id="CAVLEF010000010">
    <property type="protein sequence ID" value="CAK1548578.1"/>
    <property type="molecule type" value="Genomic_DNA"/>
</dbReference>
<organism evidence="11 12">
    <name type="scientific">Leptosia nina</name>
    <dbReference type="NCBI Taxonomy" id="320188"/>
    <lineage>
        <taxon>Eukaryota</taxon>
        <taxon>Metazoa</taxon>
        <taxon>Ecdysozoa</taxon>
        <taxon>Arthropoda</taxon>
        <taxon>Hexapoda</taxon>
        <taxon>Insecta</taxon>
        <taxon>Pterygota</taxon>
        <taxon>Neoptera</taxon>
        <taxon>Endopterygota</taxon>
        <taxon>Lepidoptera</taxon>
        <taxon>Glossata</taxon>
        <taxon>Ditrysia</taxon>
        <taxon>Papilionoidea</taxon>
        <taxon>Pieridae</taxon>
        <taxon>Pierinae</taxon>
        <taxon>Leptosia</taxon>
    </lineage>
</organism>
<dbReference type="Pfam" id="PF05450">
    <property type="entry name" value="Nicastrin"/>
    <property type="match status" value="1"/>
</dbReference>
<keyword evidence="9" id="KW-0325">Glycoprotein</keyword>
<evidence type="ECO:0000313" key="12">
    <source>
        <dbReference type="Proteomes" id="UP001497472"/>
    </source>
</evidence>
<evidence type="ECO:0000256" key="5">
    <source>
        <dbReference type="ARBA" id="ARBA00022729"/>
    </source>
</evidence>
<protein>
    <recommendedName>
        <fullName evidence="3">Nicastrin</fullName>
    </recommendedName>
</protein>
<sequence length="714" mass="78003">MKYRSNIFTITFITVIHALHCERLHNQIYSSIDGSAACFRRLNGTHQMGCSSSDNGSVGVVHMIKEISDAQWLISNSSAGPYVAVVSTSLFNNIIDLLIAEPNHVAGVLLYDNSTTRPTAFSHESKCPNEYSAGPGSTCSSQDSNVWNSKGTGLLRRDIPFPIFFVPDSKVDEIDKIEKCYNRYNLDKNNQIGKPLCSLQLSSFMYAAVNTAVCLRRSASSAFLTPTKVCDPLGDYNVYYSLFPRSQENNGEKKTVTLVTARIDSASMFDGVAPGAASSVVGMVTLIVTASTLAQMIPLADAKLYDHNILWTLFNGESFDYIGSQRTAYDISRGQWPPLSPLSLSDIKLHLEIGQLGGSLPLYKENSSWPLYAFAPYGSVLPTEITEFLAEMSQAVSSKNMSLEPVITTNLPPSSLHSFRRIFKNITDNASLPELLLVDHRETFTNMYYESALDLYENIDFVYRNISIGTDGKFIPTTELLANGNMTESDPQVKISRIASALAQTLYQQVTGKPYVGSIDEMLYCLLRSQGCRLLSAADYMSNTDDATVGKPAPLYVGVATWSSTPAVYAGHLLALLTGTHLDINRTACDALNVPGFSNYYLRGWNHSGVCVQTTMNFSQAVSPAFIKTDYDFTSNEFSTWTESVWQGMWVRVFVTAGGGGARLACITGAVATVLAALITYWLQANANIIFPALSTVPLVGDAAPAPILRSVNC</sequence>
<evidence type="ECO:0000256" key="9">
    <source>
        <dbReference type="ARBA" id="ARBA00023180"/>
    </source>
</evidence>
<dbReference type="Pfam" id="PF18266">
    <property type="entry name" value="Ncstrn_small"/>
    <property type="match status" value="1"/>
</dbReference>
<name>A0AAV1JIT3_9NEOP</name>
<dbReference type="GO" id="GO:0005886">
    <property type="term" value="C:plasma membrane"/>
    <property type="evidence" value="ECO:0007669"/>
    <property type="project" value="UniProtKB-ARBA"/>
</dbReference>
<evidence type="ECO:0000313" key="11">
    <source>
        <dbReference type="EMBL" id="CAK1548578.1"/>
    </source>
</evidence>
<dbReference type="GO" id="GO:0007220">
    <property type="term" value="P:Notch receptor processing"/>
    <property type="evidence" value="ECO:0007669"/>
    <property type="project" value="TreeGrafter"/>
</dbReference>
<keyword evidence="12" id="KW-1185">Reference proteome</keyword>
<dbReference type="PANTHER" id="PTHR21092">
    <property type="entry name" value="NICASTRIN"/>
    <property type="match status" value="1"/>
</dbReference>
<reference evidence="11 12" key="1">
    <citation type="submission" date="2023-11" db="EMBL/GenBank/DDBJ databases">
        <authorList>
            <person name="Okamura Y."/>
        </authorList>
    </citation>
    <scope>NUCLEOTIDE SEQUENCE [LARGE SCALE GENOMIC DNA]</scope>
</reference>
<evidence type="ECO:0000256" key="8">
    <source>
        <dbReference type="ARBA" id="ARBA00023136"/>
    </source>
</evidence>
<dbReference type="Gene3D" id="3.40.630.10">
    <property type="entry name" value="Zn peptidases"/>
    <property type="match status" value="1"/>
</dbReference>